<protein>
    <submittedName>
        <fullName evidence="4">Pectate lyase C</fullName>
    </submittedName>
</protein>
<dbReference type="EMBL" id="MDHN01000013">
    <property type="protein sequence ID" value="OFC71609.1"/>
    <property type="molecule type" value="Genomic_DNA"/>
</dbReference>
<dbReference type="InterPro" id="IPR052063">
    <property type="entry name" value="Polysaccharide_Lyase_1"/>
</dbReference>
<evidence type="ECO:0000313" key="5">
    <source>
        <dbReference type="Proteomes" id="UP000175691"/>
    </source>
</evidence>
<reference evidence="4 5" key="1">
    <citation type="submission" date="2016-08" db="EMBL/GenBank/DDBJ databases">
        <authorList>
            <person name="Seilhamer J.J."/>
        </authorList>
    </citation>
    <scope>NUCLEOTIDE SEQUENCE [LARGE SCALE GENOMIC DNA]</scope>
    <source>
        <strain evidence="4 5">KCTC 42603</strain>
    </source>
</reference>
<dbReference type="RefSeq" id="WP_070124504.1">
    <property type="nucleotide sequence ID" value="NZ_MDHN01000013.1"/>
</dbReference>
<organism evidence="4 5">
    <name type="scientific">Alteromonas confluentis</name>
    <dbReference type="NCBI Taxonomy" id="1656094"/>
    <lineage>
        <taxon>Bacteria</taxon>
        <taxon>Pseudomonadati</taxon>
        <taxon>Pseudomonadota</taxon>
        <taxon>Gammaproteobacteria</taxon>
        <taxon>Alteromonadales</taxon>
        <taxon>Alteromonadaceae</taxon>
        <taxon>Alteromonas/Salinimonas group</taxon>
        <taxon>Alteromonas</taxon>
    </lineage>
</organism>
<sequence length="438" mass="48626">MIKTWCFAFTLFVAFIGPLKVVYAESTLAFEGAAGFGKYTRGGNDGKVLVVTTLEDNAAHPKEGSLRWAVKQKYPRLIVFAVSGIIQLQDTLEIKHPNITIAGQTSPGGIALAGESTSIETDQVIIRHLRFRPGHFLKEGDALSARNHSDIIIDHCSMSWANDEVGSFYNNTRFTLQNSILSESLNNAGHHKGSHGYGGIWGGRKASFLQNVLVSHVSRNPRINGWRLKSPYPQSEEFIDIRNNVIANWRDASGYGGEAGKANLVGNVYLPGPATSSPRFFEFWGDDRPIAQLFIAENLMKGDEMMTADNRLGIKVKNQKKHPKQAADIESRSLSNKPFMGATIDALGDVVLNTEQVWHKLIIQRDAGANAQRLRRGNDSVDTRIFDQVANNQFQVGNKGIIDSELDVMRWDTYLKELTAYDNNAIEQPDEASYRSML</sequence>
<name>A0A1E7ZDM3_9ALTE</name>
<dbReference type="PANTHER" id="PTHR42970">
    <property type="entry name" value="PECTATE LYASE C-RELATED"/>
    <property type="match status" value="1"/>
</dbReference>
<dbReference type="GO" id="GO:0046872">
    <property type="term" value="F:metal ion binding"/>
    <property type="evidence" value="ECO:0007669"/>
    <property type="project" value="UniProtKB-KW"/>
</dbReference>
<keyword evidence="5" id="KW-1185">Reference proteome</keyword>
<evidence type="ECO:0000256" key="2">
    <source>
        <dbReference type="ARBA" id="ARBA00022729"/>
    </source>
</evidence>
<keyword evidence="2" id="KW-0732">Signal</keyword>
<evidence type="ECO:0000313" key="4">
    <source>
        <dbReference type="EMBL" id="OFC71609.1"/>
    </source>
</evidence>
<keyword evidence="4" id="KW-0456">Lyase</keyword>
<comment type="caution">
    <text evidence="4">The sequence shown here is derived from an EMBL/GenBank/DDBJ whole genome shotgun (WGS) entry which is preliminary data.</text>
</comment>
<proteinExistence type="predicted"/>
<dbReference type="STRING" id="1656094.BFC18_07720"/>
<keyword evidence="1" id="KW-0479">Metal-binding</keyword>
<accession>A0A1E7ZDM3</accession>
<dbReference type="PRINTS" id="PR00807">
    <property type="entry name" value="AMBALLERGEN"/>
</dbReference>
<dbReference type="Gene3D" id="2.160.20.10">
    <property type="entry name" value="Single-stranded right-handed beta-helix, Pectin lyase-like"/>
    <property type="match status" value="1"/>
</dbReference>
<dbReference type="SUPFAM" id="SSF51126">
    <property type="entry name" value="Pectin lyase-like"/>
    <property type="match status" value="1"/>
</dbReference>
<dbReference type="InterPro" id="IPR011050">
    <property type="entry name" value="Pectin_lyase_fold/virulence"/>
</dbReference>
<gene>
    <name evidence="4" type="ORF">BFC18_07720</name>
</gene>
<dbReference type="Proteomes" id="UP000175691">
    <property type="component" value="Unassembled WGS sequence"/>
</dbReference>
<dbReference type="OrthoDB" id="8737820at2"/>
<evidence type="ECO:0000256" key="3">
    <source>
        <dbReference type="ARBA" id="ARBA00023180"/>
    </source>
</evidence>
<dbReference type="InterPro" id="IPR012334">
    <property type="entry name" value="Pectin_lyas_fold"/>
</dbReference>
<dbReference type="InterPro" id="IPR018082">
    <property type="entry name" value="AmbAllergen"/>
</dbReference>
<dbReference type="PANTHER" id="PTHR42970:SF1">
    <property type="entry name" value="PECTATE LYASE C-RELATED"/>
    <property type="match status" value="1"/>
</dbReference>
<keyword evidence="3" id="KW-0325">Glycoprotein</keyword>
<evidence type="ECO:0000256" key="1">
    <source>
        <dbReference type="ARBA" id="ARBA00022723"/>
    </source>
</evidence>
<dbReference type="AlphaFoldDB" id="A0A1E7ZDM3"/>
<dbReference type="GO" id="GO:0016829">
    <property type="term" value="F:lyase activity"/>
    <property type="evidence" value="ECO:0007669"/>
    <property type="project" value="UniProtKB-KW"/>
</dbReference>